<evidence type="ECO:0000313" key="3">
    <source>
        <dbReference type="EMBL" id="KAK2640671.1"/>
    </source>
</evidence>
<accession>A0AAD9TRP9</accession>
<dbReference type="Proteomes" id="UP001280121">
    <property type="component" value="Unassembled WGS sequence"/>
</dbReference>
<comment type="caution">
    <text evidence="3">The sequence shown here is derived from an EMBL/GenBank/DDBJ whole genome shotgun (WGS) entry which is preliminary data.</text>
</comment>
<keyword evidence="1" id="KW-0611">Plant defense</keyword>
<dbReference type="PANTHER" id="PTHR33463">
    <property type="entry name" value="NB-ARC DOMAIN-CONTAINING PROTEIN-RELATED"/>
    <property type="match status" value="1"/>
</dbReference>
<dbReference type="Gene3D" id="3.40.50.300">
    <property type="entry name" value="P-loop containing nucleotide triphosphate hydrolases"/>
    <property type="match status" value="1"/>
</dbReference>
<name>A0AAD9TRP9_9ROSI</name>
<dbReference type="PANTHER" id="PTHR33463:SF198">
    <property type="entry name" value="RPP4C3"/>
    <property type="match status" value="1"/>
</dbReference>
<dbReference type="InterPro" id="IPR027417">
    <property type="entry name" value="P-loop_NTPase"/>
</dbReference>
<dbReference type="Pfam" id="PF00931">
    <property type="entry name" value="NB-ARC"/>
    <property type="match status" value="1"/>
</dbReference>
<gene>
    <name evidence="3" type="ORF">Ddye_028466</name>
</gene>
<evidence type="ECO:0000256" key="1">
    <source>
        <dbReference type="ARBA" id="ARBA00022821"/>
    </source>
</evidence>
<sequence>MKCFIGLCPNPKKRYHHNRKEVDEAKFIVGRRQENLKKVSYRIVPEEIWIPFYKGYKDFISRRSIVEDVLNALSNPDVNMADIYGAGGIRKTMLARAIAKHAEDKKLFDVVAFAEVSAVLDIRTIQGDIADKLGLTFKEEGINGRTRMLNKVLKQEGQEE</sequence>
<organism evidence="3 4">
    <name type="scientific">Dipteronia dyeriana</name>
    <dbReference type="NCBI Taxonomy" id="168575"/>
    <lineage>
        <taxon>Eukaryota</taxon>
        <taxon>Viridiplantae</taxon>
        <taxon>Streptophyta</taxon>
        <taxon>Embryophyta</taxon>
        <taxon>Tracheophyta</taxon>
        <taxon>Spermatophyta</taxon>
        <taxon>Magnoliopsida</taxon>
        <taxon>eudicotyledons</taxon>
        <taxon>Gunneridae</taxon>
        <taxon>Pentapetalae</taxon>
        <taxon>rosids</taxon>
        <taxon>malvids</taxon>
        <taxon>Sapindales</taxon>
        <taxon>Sapindaceae</taxon>
        <taxon>Hippocastanoideae</taxon>
        <taxon>Acereae</taxon>
        <taxon>Dipteronia</taxon>
    </lineage>
</organism>
<feature type="domain" description="NB-ARC" evidence="2">
    <location>
        <begin position="65"/>
        <end position="155"/>
    </location>
</feature>
<dbReference type="SUPFAM" id="SSF52540">
    <property type="entry name" value="P-loop containing nucleoside triphosphate hydrolases"/>
    <property type="match status" value="1"/>
</dbReference>
<dbReference type="InterPro" id="IPR050905">
    <property type="entry name" value="Plant_NBS-LRR"/>
</dbReference>
<evidence type="ECO:0000259" key="2">
    <source>
        <dbReference type="Pfam" id="PF00931"/>
    </source>
</evidence>
<dbReference type="InterPro" id="IPR002182">
    <property type="entry name" value="NB-ARC"/>
</dbReference>
<protein>
    <recommendedName>
        <fullName evidence="2">NB-ARC domain-containing protein</fullName>
    </recommendedName>
</protein>
<dbReference type="GO" id="GO:0043531">
    <property type="term" value="F:ADP binding"/>
    <property type="evidence" value="ECO:0007669"/>
    <property type="project" value="InterPro"/>
</dbReference>
<reference evidence="3" key="1">
    <citation type="journal article" date="2023" name="Plant J.">
        <title>Genome sequences and population genomics provide insights into the demographic history, inbreeding, and mutation load of two 'living fossil' tree species of Dipteronia.</title>
        <authorList>
            <person name="Feng Y."/>
            <person name="Comes H.P."/>
            <person name="Chen J."/>
            <person name="Zhu S."/>
            <person name="Lu R."/>
            <person name="Zhang X."/>
            <person name="Li P."/>
            <person name="Qiu J."/>
            <person name="Olsen K.M."/>
            <person name="Qiu Y."/>
        </authorList>
    </citation>
    <scope>NUCLEOTIDE SEQUENCE</scope>
    <source>
        <strain evidence="3">KIB01</strain>
    </source>
</reference>
<evidence type="ECO:0000313" key="4">
    <source>
        <dbReference type="Proteomes" id="UP001280121"/>
    </source>
</evidence>
<keyword evidence="4" id="KW-1185">Reference proteome</keyword>
<dbReference type="AlphaFoldDB" id="A0AAD9TRP9"/>
<proteinExistence type="predicted"/>
<dbReference type="EMBL" id="JANJYI010000008">
    <property type="protein sequence ID" value="KAK2640671.1"/>
    <property type="molecule type" value="Genomic_DNA"/>
</dbReference>